<protein>
    <submittedName>
        <fullName evidence="2">GNAT family N-acetyltransferase</fullName>
    </submittedName>
</protein>
<accession>A0A6C7NQ57</accession>
<comment type="caution">
    <text evidence="2">The sequence shown here is derived from an EMBL/GenBank/DDBJ whole genome shotgun (WGS) entry which is preliminary data.</text>
</comment>
<dbReference type="AlphaFoldDB" id="A0A6C7NQ57"/>
<sequence>YLHNEIYTFASLSAKDFFLKNGFELIRENKIIKEGQNLKKIFNEKRCGL</sequence>
<name>A0A6C7NQ57_CAMJU</name>
<dbReference type="EMBL" id="AAJDDA010000073">
    <property type="protein sequence ID" value="ECK7611420.1"/>
    <property type="molecule type" value="Genomic_DNA"/>
</dbReference>
<dbReference type="EMBL" id="AAJDDA010000026">
    <property type="protein sequence ID" value="ECK7611089.1"/>
    <property type="molecule type" value="Genomic_DNA"/>
</dbReference>
<reference evidence="2" key="1">
    <citation type="submission" date="2019-08" db="EMBL/GenBank/DDBJ databases">
        <authorList>
            <person name="Ashton P.M."/>
            <person name="Dallman T."/>
            <person name="Nair S."/>
            <person name="De Pinna E."/>
            <person name="Peters T."/>
            <person name="Grant K."/>
        </authorList>
    </citation>
    <scope>NUCLEOTIDE SEQUENCE</scope>
    <source>
        <strain evidence="2">765674</strain>
    </source>
</reference>
<feature type="non-terminal residue" evidence="2">
    <location>
        <position position="1"/>
    </location>
</feature>
<proteinExistence type="predicted"/>
<keyword evidence="2" id="KW-0808">Transferase</keyword>
<gene>
    <name evidence="1" type="ORF">FRQ10_08345</name>
    <name evidence="2" type="ORF">FRQ10_10130</name>
</gene>
<evidence type="ECO:0000313" key="2">
    <source>
        <dbReference type="EMBL" id="ECK7611420.1"/>
    </source>
</evidence>
<organism evidence="2">
    <name type="scientific">Campylobacter jejuni</name>
    <dbReference type="NCBI Taxonomy" id="197"/>
    <lineage>
        <taxon>Bacteria</taxon>
        <taxon>Pseudomonadati</taxon>
        <taxon>Campylobacterota</taxon>
        <taxon>Epsilonproteobacteria</taxon>
        <taxon>Campylobacterales</taxon>
        <taxon>Campylobacteraceae</taxon>
        <taxon>Campylobacter</taxon>
    </lineage>
</organism>
<dbReference type="GO" id="GO:0016740">
    <property type="term" value="F:transferase activity"/>
    <property type="evidence" value="ECO:0007669"/>
    <property type="project" value="UniProtKB-KW"/>
</dbReference>
<evidence type="ECO:0000313" key="1">
    <source>
        <dbReference type="EMBL" id="ECK7611089.1"/>
    </source>
</evidence>